<dbReference type="PANTHER" id="PTHR43713:SF3">
    <property type="entry name" value="GLUTAMATE-1-SEMIALDEHYDE 2,1-AMINOMUTASE 1, CHLOROPLASTIC-RELATED"/>
    <property type="match status" value="1"/>
</dbReference>
<evidence type="ECO:0000313" key="4">
    <source>
        <dbReference type="EMBL" id="RNL62505.1"/>
    </source>
</evidence>
<dbReference type="NCBIfam" id="NF005453">
    <property type="entry name" value="PRK07046.1"/>
    <property type="match status" value="1"/>
</dbReference>
<accession>A0A3N0CGE2</accession>
<dbReference type="Gene3D" id="3.90.1150.10">
    <property type="entry name" value="Aspartate Aminotransferase, domain 1"/>
    <property type="match status" value="1"/>
</dbReference>
<dbReference type="InterPro" id="IPR015424">
    <property type="entry name" value="PyrdxlP-dep_Trfase"/>
</dbReference>
<dbReference type="GO" id="GO:0008483">
    <property type="term" value="F:transaminase activity"/>
    <property type="evidence" value="ECO:0007669"/>
    <property type="project" value="UniProtKB-KW"/>
</dbReference>
<sequence>MNDQAGYDPRAVEAMVAQERATYLARNPVSAARQGGTGNLFGGVPMTWLAKSAAPFPLHFEGAFGARVVDADGHELVDFCLGDTGAMAGHSPLPTVEAVARRYGTLGGATTMLLTEDAGVCGSILADRFGLPLWSFALTATDANRWSIRLARALTGRSKILVNSYSYHGSVDESFAVKGPDGAVSRRGNVGPPCDVARTTRVAEFNDLADLERELAHGDVAAVLMEPAMTNMGIVLPEPGYLAGVRALTRAAGTLLINDETHTLSAGPGGCTAAWRLEPDIVTLGKAIGGGIPSAAYGISQDVADRLAARPDLDLVDTGGVGGTLAGNALSLAAVRATLTEVLTPEAFVQMTALSTRYATGVEKIIRGAGLPWSISQLGARAEYRFTDPAPRNGTASEAATDLLLEDYLHLYLLNRGVLLTPFHNMALMCPATTEADVDLHLGLLGGAVDQLVGA</sequence>
<keyword evidence="5" id="KW-1185">Reference proteome</keyword>
<dbReference type="Gene3D" id="3.40.640.10">
    <property type="entry name" value="Type I PLP-dependent aspartate aminotransferase-like (Major domain)"/>
    <property type="match status" value="1"/>
</dbReference>
<dbReference type="Proteomes" id="UP000267128">
    <property type="component" value="Unassembled WGS sequence"/>
</dbReference>
<comment type="similarity">
    <text evidence="3">Belongs to the class-III pyridoxal-phosphate-dependent aminotransferase family.</text>
</comment>
<evidence type="ECO:0000256" key="1">
    <source>
        <dbReference type="ARBA" id="ARBA00001933"/>
    </source>
</evidence>
<evidence type="ECO:0000313" key="5">
    <source>
        <dbReference type="Proteomes" id="UP000267128"/>
    </source>
</evidence>
<reference evidence="4 5" key="1">
    <citation type="submission" date="2018-11" db="EMBL/GenBank/DDBJ databases">
        <authorList>
            <person name="Li F."/>
        </authorList>
    </citation>
    <scope>NUCLEOTIDE SEQUENCE [LARGE SCALE GENOMIC DNA]</scope>
    <source>
        <strain evidence="4 5">Gsoil 097</strain>
    </source>
</reference>
<gene>
    <name evidence="4" type="ORF">EFK50_12105</name>
</gene>
<dbReference type="Pfam" id="PF00202">
    <property type="entry name" value="Aminotran_3"/>
    <property type="match status" value="1"/>
</dbReference>
<keyword evidence="4" id="KW-0032">Aminotransferase</keyword>
<dbReference type="InterPro" id="IPR005814">
    <property type="entry name" value="Aminotrans_3"/>
</dbReference>
<dbReference type="AlphaFoldDB" id="A0A3N0CGE2"/>
<protein>
    <submittedName>
        <fullName evidence="4">Aminotransferase class III-fold pyridoxal phosphate-dependent enzyme</fullName>
    </submittedName>
</protein>
<dbReference type="InterPro" id="IPR015422">
    <property type="entry name" value="PyrdxlP-dep_Trfase_small"/>
</dbReference>
<comment type="cofactor">
    <cofactor evidence="1">
        <name>pyridoxal 5'-phosphate</name>
        <dbReference type="ChEBI" id="CHEBI:597326"/>
    </cofactor>
</comment>
<dbReference type="EMBL" id="RJSE01000007">
    <property type="protein sequence ID" value="RNL62505.1"/>
    <property type="molecule type" value="Genomic_DNA"/>
</dbReference>
<dbReference type="InterPro" id="IPR015421">
    <property type="entry name" value="PyrdxlP-dep_Trfase_major"/>
</dbReference>
<comment type="caution">
    <text evidence="4">The sequence shown here is derived from an EMBL/GenBank/DDBJ whole genome shotgun (WGS) entry which is preliminary data.</text>
</comment>
<dbReference type="GO" id="GO:0030170">
    <property type="term" value="F:pyridoxal phosphate binding"/>
    <property type="evidence" value="ECO:0007669"/>
    <property type="project" value="InterPro"/>
</dbReference>
<evidence type="ECO:0000256" key="3">
    <source>
        <dbReference type="RuleBase" id="RU003560"/>
    </source>
</evidence>
<dbReference type="SUPFAM" id="SSF53383">
    <property type="entry name" value="PLP-dependent transferases"/>
    <property type="match status" value="1"/>
</dbReference>
<keyword evidence="4" id="KW-0808">Transferase</keyword>
<proteinExistence type="inferred from homology"/>
<dbReference type="RefSeq" id="WP_123227802.1">
    <property type="nucleotide sequence ID" value="NZ_RJSE01000007.1"/>
</dbReference>
<dbReference type="PANTHER" id="PTHR43713">
    <property type="entry name" value="GLUTAMATE-1-SEMIALDEHYDE 2,1-AMINOMUTASE"/>
    <property type="match status" value="1"/>
</dbReference>
<name>A0A3N0CGE2_9ACTN</name>
<keyword evidence="2 3" id="KW-0663">Pyridoxal phosphate</keyword>
<organism evidence="4 5">
    <name type="scientific">Nocardioides marmoriginsengisoli</name>
    <dbReference type="NCBI Taxonomy" id="661483"/>
    <lineage>
        <taxon>Bacteria</taxon>
        <taxon>Bacillati</taxon>
        <taxon>Actinomycetota</taxon>
        <taxon>Actinomycetes</taxon>
        <taxon>Propionibacteriales</taxon>
        <taxon>Nocardioidaceae</taxon>
        <taxon>Nocardioides</taxon>
    </lineage>
</organism>
<evidence type="ECO:0000256" key="2">
    <source>
        <dbReference type="ARBA" id="ARBA00022898"/>
    </source>
</evidence>
<dbReference type="OrthoDB" id="4510254at2"/>